<dbReference type="Proteomes" id="UP000275456">
    <property type="component" value="Unassembled WGS sequence"/>
</dbReference>
<reference evidence="2 3" key="1">
    <citation type="submission" date="2018-11" db="EMBL/GenBank/DDBJ databases">
        <title>Sequencing the genomes of 1000 actinobacteria strains.</title>
        <authorList>
            <person name="Klenk H.-P."/>
        </authorList>
    </citation>
    <scope>NUCLEOTIDE SEQUENCE [LARGE SCALE GENOMIC DNA]</scope>
    <source>
        <strain evidence="2 3">DSM 9580</strain>
    </source>
</reference>
<dbReference type="Gene3D" id="1.10.150.310">
    <property type="entry name" value="Tex RuvX-like domain-like"/>
    <property type="match status" value="1"/>
</dbReference>
<dbReference type="EMBL" id="RKHJ01000001">
    <property type="protein sequence ID" value="ROR67231.1"/>
    <property type="molecule type" value="Genomic_DNA"/>
</dbReference>
<accession>A0A3N2AW23</accession>
<protein>
    <submittedName>
        <fullName evidence="2">Competence protein ComEA</fullName>
    </submittedName>
</protein>
<dbReference type="Pfam" id="PF10531">
    <property type="entry name" value="SLBB"/>
    <property type="match status" value="1"/>
</dbReference>
<dbReference type="GO" id="GO:0015628">
    <property type="term" value="P:protein secretion by the type II secretion system"/>
    <property type="evidence" value="ECO:0007669"/>
    <property type="project" value="TreeGrafter"/>
</dbReference>
<dbReference type="InterPro" id="IPR051675">
    <property type="entry name" value="Endo/Exo/Phosphatase_dom_1"/>
</dbReference>
<dbReference type="OrthoDB" id="9758724at2"/>
<dbReference type="AlphaFoldDB" id="A0A3N2AW23"/>
<dbReference type="InterPro" id="IPR010994">
    <property type="entry name" value="RuvA_2-like"/>
</dbReference>
<dbReference type="PANTHER" id="PTHR21180:SF32">
    <property type="entry name" value="ENDONUCLEASE_EXONUCLEASE_PHOSPHATASE FAMILY DOMAIN-CONTAINING PROTEIN 1"/>
    <property type="match status" value="1"/>
</dbReference>
<sequence length="195" mass="19246">MAGEGERAADARWRLGAGAAVVLVLGAVAGGVVQRMVADAQPAVVAATPVATASTGPAEVVVDVQGAVAHPGVYRLPAGSRVLDAIARAGGTSAEAAPGALNLARPVVDGEQLLVPTEGEQAEAAAASPEQGALVSLNQSDQAALETLPRVGPTLALAIIAHRDEQGPFTDVAQLDDVPGIGPALLAALTPLVTL</sequence>
<dbReference type="Pfam" id="PF12836">
    <property type="entry name" value="HHH_3"/>
    <property type="match status" value="1"/>
</dbReference>
<dbReference type="PANTHER" id="PTHR21180">
    <property type="entry name" value="ENDONUCLEASE/EXONUCLEASE/PHOSPHATASE FAMILY DOMAIN-CONTAINING PROTEIN 1"/>
    <property type="match status" value="1"/>
</dbReference>
<name>A0A3N2AW23_9MICO</name>
<comment type="caution">
    <text evidence="2">The sequence shown here is derived from an EMBL/GenBank/DDBJ whole genome shotgun (WGS) entry which is preliminary data.</text>
</comment>
<dbReference type="RefSeq" id="WP_123698125.1">
    <property type="nucleotide sequence ID" value="NZ_RKHJ01000001.1"/>
</dbReference>
<feature type="domain" description="Soluble ligand binding" evidence="1">
    <location>
        <begin position="61"/>
        <end position="112"/>
    </location>
</feature>
<keyword evidence="3" id="KW-1185">Reference proteome</keyword>
<proteinExistence type="predicted"/>
<dbReference type="GO" id="GO:0015627">
    <property type="term" value="C:type II protein secretion system complex"/>
    <property type="evidence" value="ECO:0007669"/>
    <property type="project" value="TreeGrafter"/>
</dbReference>
<dbReference type="Gene3D" id="3.10.560.10">
    <property type="entry name" value="Outer membrane lipoprotein wza domain like"/>
    <property type="match status" value="1"/>
</dbReference>
<evidence type="ECO:0000313" key="3">
    <source>
        <dbReference type="Proteomes" id="UP000275456"/>
    </source>
</evidence>
<organism evidence="2 3">
    <name type="scientific">Agrococcus jenensis</name>
    <dbReference type="NCBI Taxonomy" id="46353"/>
    <lineage>
        <taxon>Bacteria</taxon>
        <taxon>Bacillati</taxon>
        <taxon>Actinomycetota</taxon>
        <taxon>Actinomycetes</taxon>
        <taxon>Micrococcales</taxon>
        <taxon>Microbacteriaceae</taxon>
        <taxon>Agrococcus</taxon>
    </lineage>
</organism>
<dbReference type="SUPFAM" id="SSF47781">
    <property type="entry name" value="RuvA domain 2-like"/>
    <property type="match status" value="1"/>
</dbReference>
<evidence type="ECO:0000259" key="1">
    <source>
        <dbReference type="Pfam" id="PF10531"/>
    </source>
</evidence>
<dbReference type="InterPro" id="IPR019554">
    <property type="entry name" value="Soluble_ligand-bd"/>
</dbReference>
<gene>
    <name evidence="2" type="ORF">EDD26_2639</name>
</gene>
<evidence type="ECO:0000313" key="2">
    <source>
        <dbReference type="EMBL" id="ROR67231.1"/>
    </source>
</evidence>